<keyword evidence="3" id="KW-1185">Reference proteome</keyword>
<keyword evidence="1" id="KW-1133">Transmembrane helix</keyword>
<dbReference type="AlphaFoldDB" id="A0A1H6ZR16"/>
<accession>A0A1H6ZR16</accession>
<evidence type="ECO:0000313" key="3">
    <source>
        <dbReference type="Proteomes" id="UP000199420"/>
    </source>
</evidence>
<feature type="transmembrane region" description="Helical" evidence="1">
    <location>
        <begin position="6"/>
        <end position="25"/>
    </location>
</feature>
<dbReference type="Proteomes" id="UP000199420">
    <property type="component" value="Unassembled WGS sequence"/>
</dbReference>
<evidence type="ECO:0000256" key="1">
    <source>
        <dbReference type="SAM" id="Phobius"/>
    </source>
</evidence>
<keyword evidence="1" id="KW-0812">Transmembrane</keyword>
<evidence type="ECO:0000313" key="2">
    <source>
        <dbReference type="EMBL" id="SEJ55688.1"/>
    </source>
</evidence>
<organism evidence="2 3">
    <name type="scientific">Frateuria terrea</name>
    <dbReference type="NCBI Taxonomy" id="529704"/>
    <lineage>
        <taxon>Bacteria</taxon>
        <taxon>Pseudomonadati</taxon>
        <taxon>Pseudomonadota</taxon>
        <taxon>Gammaproteobacteria</taxon>
        <taxon>Lysobacterales</taxon>
        <taxon>Rhodanobacteraceae</taxon>
        <taxon>Frateuria</taxon>
    </lineage>
</organism>
<dbReference type="OrthoDB" id="9998913at2"/>
<protein>
    <submittedName>
        <fullName evidence="2">Uncharacterized protein</fullName>
    </submittedName>
</protein>
<gene>
    <name evidence="2" type="ORF">SAMN04487997_0207</name>
</gene>
<name>A0A1H6ZR16_9GAMM</name>
<proteinExistence type="predicted"/>
<sequence length="77" mass="8600">MNTSDLIALAAVAIPTVGGLIAWLWRHSTRLTASEIRIEGLTANAEADRRRSDAVYQDIRATLVRIEEKLDRKADRP</sequence>
<keyword evidence="1" id="KW-0472">Membrane</keyword>
<reference evidence="2 3" key="1">
    <citation type="submission" date="2016-10" db="EMBL/GenBank/DDBJ databases">
        <authorList>
            <person name="de Groot N.N."/>
        </authorList>
    </citation>
    <scope>NUCLEOTIDE SEQUENCE [LARGE SCALE GENOMIC DNA]</scope>
    <source>
        <strain evidence="2 3">DSM 26515</strain>
    </source>
</reference>
<dbReference type="RefSeq" id="WP_091336782.1">
    <property type="nucleotide sequence ID" value="NZ_FNYC01000012.1"/>
</dbReference>
<dbReference type="STRING" id="529704.SAMN02927913_2182"/>
<dbReference type="EMBL" id="FNYC01000012">
    <property type="protein sequence ID" value="SEJ55688.1"/>
    <property type="molecule type" value="Genomic_DNA"/>
</dbReference>